<dbReference type="AlphaFoldDB" id="A0A9P4V6X1"/>
<keyword evidence="2" id="KW-1185">Reference proteome</keyword>
<accession>A0A9P4V6X1</accession>
<organism evidence="1 2">
    <name type="scientific">Polyplosphaeria fusca</name>
    <dbReference type="NCBI Taxonomy" id="682080"/>
    <lineage>
        <taxon>Eukaryota</taxon>
        <taxon>Fungi</taxon>
        <taxon>Dikarya</taxon>
        <taxon>Ascomycota</taxon>
        <taxon>Pezizomycotina</taxon>
        <taxon>Dothideomycetes</taxon>
        <taxon>Pleosporomycetidae</taxon>
        <taxon>Pleosporales</taxon>
        <taxon>Tetraplosphaeriaceae</taxon>
        <taxon>Polyplosphaeria</taxon>
    </lineage>
</organism>
<dbReference type="Proteomes" id="UP000799444">
    <property type="component" value="Unassembled WGS sequence"/>
</dbReference>
<sequence>MSAEALAVLDRCARARCLALSLPVGLVEGLFVQARSPAPVIYRQGCPLLALTNLPCAVAATPREDPKIPSSALNRPRASCAKHCSQLCPLYTVLPRCIDAQPCLGAPDSHVHGSIAIPILIRILLLRSPAPTLRPGMTA</sequence>
<evidence type="ECO:0000313" key="2">
    <source>
        <dbReference type="Proteomes" id="UP000799444"/>
    </source>
</evidence>
<dbReference type="EMBL" id="ML996107">
    <property type="protein sequence ID" value="KAF2738748.1"/>
    <property type="molecule type" value="Genomic_DNA"/>
</dbReference>
<protein>
    <submittedName>
        <fullName evidence="1">Uncharacterized protein</fullName>
    </submittedName>
</protein>
<gene>
    <name evidence="1" type="ORF">EJ04DRAFT_25373</name>
</gene>
<comment type="caution">
    <text evidence="1">The sequence shown here is derived from an EMBL/GenBank/DDBJ whole genome shotgun (WGS) entry which is preliminary data.</text>
</comment>
<proteinExistence type="predicted"/>
<name>A0A9P4V6X1_9PLEO</name>
<evidence type="ECO:0000313" key="1">
    <source>
        <dbReference type="EMBL" id="KAF2738748.1"/>
    </source>
</evidence>
<reference evidence="1" key="1">
    <citation type="journal article" date="2020" name="Stud. Mycol.">
        <title>101 Dothideomycetes genomes: a test case for predicting lifestyles and emergence of pathogens.</title>
        <authorList>
            <person name="Haridas S."/>
            <person name="Albert R."/>
            <person name="Binder M."/>
            <person name="Bloem J."/>
            <person name="Labutti K."/>
            <person name="Salamov A."/>
            <person name="Andreopoulos B."/>
            <person name="Baker S."/>
            <person name="Barry K."/>
            <person name="Bills G."/>
            <person name="Bluhm B."/>
            <person name="Cannon C."/>
            <person name="Castanera R."/>
            <person name="Culley D."/>
            <person name="Daum C."/>
            <person name="Ezra D."/>
            <person name="Gonzalez J."/>
            <person name="Henrissat B."/>
            <person name="Kuo A."/>
            <person name="Liang C."/>
            <person name="Lipzen A."/>
            <person name="Lutzoni F."/>
            <person name="Magnuson J."/>
            <person name="Mondo S."/>
            <person name="Nolan M."/>
            <person name="Ohm R."/>
            <person name="Pangilinan J."/>
            <person name="Park H.-J."/>
            <person name="Ramirez L."/>
            <person name="Alfaro M."/>
            <person name="Sun H."/>
            <person name="Tritt A."/>
            <person name="Yoshinaga Y."/>
            <person name="Zwiers L.-H."/>
            <person name="Turgeon B."/>
            <person name="Goodwin S."/>
            <person name="Spatafora J."/>
            <person name="Crous P."/>
            <person name="Grigoriev I."/>
        </authorList>
    </citation>
    <scope>NUCLEOTIDE SEQUENCE</scope>
    <source>
        <strain evidence="1">CBS 125425</strain>
    </source>
</reference>